<reference evidence="1" key="1">
    <citation type="journal article" date="2015" name="Nature">
        <title>Complex archaea that bridge the gap between prokaryotes and eukaryotes.</title>
        <authorList>
            <person name="Spang A."/>
            <person name="Saw J.H."/>
            <person name="Jorgensen S.L."/>
            <person name="Zaremba-Niedzwiedzka K."/>
            <person name="Martijn J."/>
            <person name="Lind A.E."/>
            <person name="van Eijk R."/>
            <person name="Schleper C."/>
            <person name="Guy L."/>
            <person name="Ettema T.J."/>
        </authorList>
    </citation>
    <scope>NUCLEOTIDE SEQUENCE</scope>
</reference>
<proteinExistence type="predicted"/>
<name>A0A0F9FMZ8_9ZZZZ</name>
<dbReference type="AlphaFoldDB" id="A0A0F9FMZ8"/>
<evidence type="ECO:0000313" key="1">
    <source>
        <dbReference type="EMBL" id="KKL87784.1"/>
    </source>
</evidence>
<organism evidence="1">
    <name type="scientific">marine sediment metagenome</name>
    <dbReference type="NCBI Taxonomy" id="412755"/>
    <lineage>
        <taxon>unclassified sequences</taxon>
        <taxon>metagenomes</taxon>
        <taxon>ecological metagenomes</taxon>
    </lineage>
</organism>
<protein>
    <recommendedName>
        <fullName evidence="2">BED-type domain-containing protein</fullName>
    </recommendedName>
</protein>
<sequence length="57" mass="6598">MSQGKEIVAYKAWKCKFCPEVRQESTDMWRHLQDEHGIGSVENNSKVMVSLDKKKSV</sequence>
<gene>
    <name evidence="1" type="ORF">LCGC14_1931250</name>
</gene>
<accession>A0A0F9FMZ8</accession>
<evidence type="ECO:0008006" key="2">
    <source>
        <dbReference type="Google" id="ProtNLM"/>
    </source>
</evidence>
<comment type="caution">
    <text evidence="1">The sequence shown here is derived from an EMBL/GenBank/DDBJ whole genome shotgun (WGS) entry which is preliminary data.</text>
</comment>
<dbReference type="EMBL" id="LAZR01020741">
    <property type="protein sequence ID" value="KKL87784.1"/>
    <property type="molecule type" value="Genomic_DNA"/>
</dbReference>